<feature type="compositionally biased region" description="Basic and acidic residues" evidence="1">
    <location>
        <begin position="18"/>
        <end position="43"/>
    </location>
</feature>
<feature type="non-terminal residue" evidence="2">
    <location>
        <position position="1"/>
    </location>
</feature>
<organism evidence="2 3">
    <name type="scientific">Verticillium longisporum</name>
    <name type="common">Verticillium dahliae var. longisporum</name>
    <dbReference type="NCBI Taxonomy" id="100787"/>
    <lineage>
        <taxon>Eukaryota</taxon>
        <taxon>Fungi</taxon>
        <taxon>Dikarya</taxon>
        <taxon>Ascomycota</taxon>
        <taxon>Pezizomycotina</taxon>
        <taxon>Sordariomycetes</taxon>
        <taxon>Hypocreomycetidae</taxon>
        <taxon>Glomerellales</taxon>
        <taxon>Plectosphaerellaceae</taxon>
        <taxon>Verticillium</taxon>
    </lineage>
</organism>
<dbReference type="AlphaFoldDB" id="A0A0G4NPQ8"/>
<accession>A0A0G4NPQ8</accession>
<evidence type="ECO:0000256" key="1">
    <source>
        <dbReference type="SAM" id="MobiDB-lite"/>
    </source>
</evidence>
<dbReference type="Proteomes" id="UP000045706">
    <property type="component" value="Unassembled WGS sequence"/>
</dbReference>
<proteinExistence type="predicted"/>
<dbReference type="EMBL" id="CVQI01037564">
    <property type="protein sequence ID" value="CRK48477.1"/>
    <property type="molecule type" value="Genomic_DNA"/>
</dbReference>
<sequence>DGQLGWCERRSPQRRHWHGEPAHGIRRGHDDSHQHDCRYAEGA</sequence>
<gene>
    <name evidence="2" type="ORF">BN1723_020564</name>
</gene>
<name>A0A0G4NPQ8_VERLO</name>
<reference evidence="3" key="1">
    <citation type="submission" date="2015-05" db="EMBL/GenBank/DDBJ databases">
        <authorList>
            <person name="Fogelqvist Johan"/>
        </authorList>
    </citation>
    <scope>NUCLEOTIDE SEQUENCE [LARGE SCALE GENOMIC DNA]</scope>
</reference>
<feature type="region of interest" description="Disordered" evidence="1">
    <location>
        <begin position="1"/>
        <end position="43"/>
    </location>
</feature>
<protein>
    <submittedName>
        <fullName evidence="2">Uncharacterized protein</fullName>
    </submittedName>
</protein>
<evidence type="ECO:0000313" key="3">
    <source>
        <dbReference type="Proteomes" id="UP000045706"/>
    </source>
</evidence>
<evidence type="ECO:0000313" key="2">
    <source>
        <dbReference type="EMBL" id="CRK48477.1"/>
    </source>
</evidence>